<dbReference type="CDD" id="cd17474">
    <property type="entry name" value="MFS_YfmO_like"/>
    <property type="match status" value="1"/>
</dbReference>
<dbReference type="PANTHER" id="PTHR23517">
    <property type="entry name" value="RESISTANCE PROTEIN MDTM, PUTATIVE-RELATED-RELATED"/>
    <property type="match status" value="1"/>
</dbReference>
<proteinExistence type="predicted"/>
<keyword evidence="4 7" id="KW-0812">Transmembrane</keyword>
<dbReference type="RefSeq" id="WP_247416325.1">
    <property type="nucleotide sequence ID" value="NZ_JALLGW010000001.1"/>
</dbReference>
<feature type="transmembrane region" description="Helical" evidence="7">
    <location>
        <begin position="285"/>
        <end position="304"/>
    </location>
</feature>
<evidence type="ECO:0000256" key="4">
    <source>
        <dbReference type="ARBA" id="ARBA00022692"/>
    </source>
</evidence>
<evidence type="ECO:0000256" key="6">
    <source>
        <dbReference type="ARBA" id="ARBA00023136"/>
    </source>
</evidence>
<dbReference type="PROSITE" id="PS00216">
    <property type="entry name" value="SUGAR_TRANSPORT_1"/>
    <property type="match status" value="1"/>
</dbReference>
<evidence type="ECO:0000256" key="1">
    <source>
        <dbReference type="ARBA" id="ARBA00004651"/>
    </source>
</evidence>
<evidence type="ECO:0000313" key="10">
    <source>
        <dbReference type="Proteomes" id="UP001596099"/>
    </source>
</evidence>
<feature type="transmembrane region" description="Helical" evidence="7">
    <location>
        <begin position="20"/>
        <end position="41"/>
    </location>
</feature>
<dbReference type="SUPFAM" id="SSF103473">
    <property type="entry name" value="MFS general substrate transporter"/>
    <property type="match status" value="1"/>
</dbReference>
<accession>A0ABD5RPU0</accession>
<dbReference type="PANTHER" id="PTHR23517:SF13">
    <property type="entry name" value="MAJOR FACILITATOR SUPERFAMILY MFS_1"/>
    <property type="match status" value="1"/>
</dbReference>
<dbReference type="Gene3D" id="1.20.1250.20">
    <property type="entry name" value="MFS general substrate transporter like domains"/>
    <property type="match status" value="1"/>
</dbReference>
<dbReference type="PROSITE" id="PS50850">
    <property type="entry name" value="MFS"/>
    <property type="match status" value="1"/>
</dbReference>
<dbReference type="GO" id="GO:0005886">
    <property type="term" value="C:plasma membrane"/>
    <property type="evidence" value="ECO:0007669"/>
    <property type="project" value="UniProtKB-SubCell"/>
</dbReference>
<feature type="transmembrane region" description="Helical" evidence="7">
    <location>
        <begin position="310"/>
        <end position="329"/>
    </location>
</feature>
<evidence type="ECO:0000256" key="2">
    <source>
        <dbReference type="ARBA" id="ARBA00022448"/>
    </source>
</evidence>
<evidence type="ECO:0000256" key="5">
    <source>
        <dbReference type="ARBA" id="ARBA00022989"/>
    </source>
</evidence>
<keyword evidence="10" id="KW-1185">Reference proteome</keyword>
<keyword evidence="3" id="KW-1003">Cell membrane</keyword>
<organism evidence="9 10">
    <name type="scientific">Halomarina salina</name>
    <dbReference type="NCBI Taxonomy" id="1872699"/>
    <lineage>
        <taxon>Archaea</taxon>
        <taxon>Methanobacteriati</taxon>
        <taxon>Methanobacteriota</taxon>
        <taxon>Stenosarchaea group</taxon>
        <taxon>Halobacteria</taxon>
        <taxon>Halobacteriales</taxon>
        <taxon>Natronomonadaceae</taxon>
        <taxon>Halomarina</taxon>
    </lineage>
</organism>
<dbReference type="InterPro" id="IPR050171">
    <property type="entry name" value="MFS_Transporters"/>
</dbReference>
<comment type="caution">
    <text evidence="9">The sequence shown here is derived from an EMBL/GenBank/DDBJ whole genome shotgun (WGS) entry which is preliminary data.</text>
</comment>
<keyword evidence="2" id="KW-0813">Transport</keyword>
<sequence>MSRFASLFGDDADVVGERAFLLLLLVNLSPPLGTSLVSPLLDSLTGQYGVSEATIGLLITAFTAPSIVLIPVAGALSDRYGRKPVLLAGLLLFGVGGTGLAFTTEFRAVLALRLLQGVGFAGLTPVIVTSIGDLYAGGEEATAQGFRFAASGLTLMVFPLLAGALVTVAWNLPFLFYAMPFPVAVLVWRYFEEPSDATERADATDHGVRDLLALVGQPRVAAVLVGRSVPNLLYIAFLTYNSFVVVTAIGGSPGQAGVLVAVTSVAHATAATQAGRITALFDSRYWPLVGATAAMGVGLGVIGWAPSLAVALAGGVCIGLGFGVSLSLYRSVITGYTTTFRGGLVSAGASLGRVTATVTPLAMGAAVAVLSDAMGFVTAVRWTVVGTAAVGGALGVCCLAVARLSPQVRSESRTPATGD</sequence>
<keyword evidence="6 7" id="KW-0472">Membrane</keyword>
<feature type="transmembrane region" description="Helical" evidence="7">
    <location>
        <begin position="114"/>
        <end position="136"/>
    </location>
</feature>
<feature type="transmembrane region" description="Helical" evidence="7">
    <location>
        <begin position="382"/>
        <end position="404"/>
    </location>
</feature>
<feature type="transmembrane region" description="Helical" evidence="7">
    <location>
        <begin position="350"/>
        <end position="370"/>
    </location>
</feature>
<dbReference type="Proteomes" id="UP001596099">
    <property type="component" value="Unassembled WGS sequence"/>
</dbReference>
<evidence type="ECO:0000259" key="8">
    <source>
        <dbReference type="PROSITE" id="PS50850"/>
    </source>
</evidence>
<dbReference type="EMBL" id="JBHSQH010000001">
    <property type="protein sequence ID" value="MFC5972671.1"/>
    <property type="molecule type" value="Genomic_DNA"/>
</dbReference>
<name>A0ABD5RPU0_9EURY</name>
<dbReference type="Pfam" id="PF07690">
    <property type="entry name" value="MFS_1"/>
    <property type="match status" value="1"/>
</dbReference>
<feature type="transmembrane region" description="Helical" evidence="7">
    <location>
        <begin position="53"/>
        <end position="73"/>
    </location>
</feature>
<protein>
    <submittedName>
        <fullName evidence="9">MFS transporter</fullName>
    </submittedName>
</protein>
<feature type="transmembrane region" description="Helical" evidence="7">
    <location>
        <begin position="148"/>
        <end position="168"/>
    </location>
</feature>
<comment type="subcellular location">
    <subcellularLocation>
        <location evidence="1">Cell membrane</location>
        <topology evidence="1">Multi-pass membrane protein</topology>
    </subcellularLocation>
</comment>
<dbReference type="InterPro" id="IPR005829">
    <property type="entry name" value="Sugar_transporter_CS"/>
</dbReference>
<dbReference type="InterPro" id="IPR036259">
    <property type="entry name" value="MFS_trans_sf"/>
</dbReference>
<feature type="transmembrane region" description="Helical" evidence="7">
    <location>
        <begin position="85"/>
        <end position="102"/>
    </location>
</feature>
<gene>
    <name evidence="9" type="ORF">ACFPYI_15145</name>
</gene>
<dbReference type="AlphaFoldDB" id="A0ABD5RPU0"/>
<evidence type="ECO:0000256" key="7">
    <source>
        <dbReference type="SAM" id="Phobius"/>
    </source>
</evidence>
<reference evidence="9 10" key="1">
    <citation type="journal article" date="2019" name="Int. J. Syst. Evol. Microbiol.">
        <title>The Global Catalogue of Microorganisms (GCM) 10K type strain sequencing project: providing services to taxonomists for standard genome sequencing and annotation.</title>
        <authorList>
            <consortium name="The Broad Institute Genomics Platform"/>
            <consortium name="The Broad Institute Genome Sequencing Center for Infectious Disease"/>
            <person name="Wu L."/>
            <person name="Ma J."/>
        </authorList>
    </citation>
    <scope>NUCLEOTIDE SEQUENCE [LARGE SCALE GENOMIC DNA]</scope>
    <source>
        <strain evidence="9 10">CGMCC 1.12543</strain>
    </source>
</reference>
<dbReference type="InterPro" id="IPR011701">
    <property type="entry name" value="MFS"/>
</dbReference>
<evidence type="ECO:0000313" key="9">
    <source>
        <dbReference type="EMBL" id="MFC5972671.1"/>
    </source>
</evidence>
<evidence type="ECO:0000256" key="3">
    <source>
        <dbReference type="ARBA" id="ARBA00022475"/>
    </source>
</evidence>
<feature type="domain" description="Major facilitator superfamily (MFS) profile" evidence="8">
    <location>
        <begin position="19"/>
        <end position="409"/>
    </location>
</feature>
<dbReference type="InterPro" id="IPR020846">
    <property type="entry name" value="MFS_dom"/>
</dbReference>
<keyword evidence="5 7" id="KW-1133">Transmembrane helix</keyword>